<keyword evidence="3" id="KW-0560">Oxidoreductase</keyword>
<keyword evidence="4" id="KW-1185">Reference proteome</keyword>
<dbReference type="InterPro" id="IPR020471">
    <property type="entry name" value="AKR"/>
</dbReference>
<reference evidence="3 4" key="1">
    <citation type="submission" date="2020-08" db="EMBL/GenBank/DDBJ databases">
        <title>Genomic Encyclopedia of Type Strains, Phase III (KMG-III): the genomes of soil and plant-associated and newly described type strains.</title>
        <authorList>
            <person name="Whitman W."/>
        </authorList>
    </citation>
    <scope>NUCLEOTIDE SEQUENCE [LARGE SCALE GENOMIC DNA]</scope>
    <source>
        <strain evidence="3 4">CECT 4462</strain>
    </source>
</reference>
<dbReference type="PROSITE" id="PS51318">
    <property type="entry name" value="TAT"/>
    <property type="match status" value="1"/>
</dbReference>
<dbReference type="EMBL" id="JACHXI010000006">
    <property type="protein sequence ID" value="MBB3103309.1"/>
    <property type="molecule type" value="Genomic_DNA"/>
</dbReference>
<evidence type="ECO:0000256" key="1">
    <source>
        <dbReference type="SAM" id="SignalP"/>
    </source>
</evidence>
<proteinExistence type="predicted"/>
<dbReference type="EC" id="1.1.1.122" evidence="3"/>
<evidence type="ECO:0000313" key="3">
    <source>
        <dbReference type="EMBL" id="MBB3103309.1"/>
    </source>
</evidence>
<dbReference type="GO" id="GO:0047834">
    <property type="term" value="F:D-threo-aldose 1-dehydrogenase activity"/>
    <property type="evidence" value="ECO:0007669"/>
    <property type="project" value="UniProtKB-EC"/>
</dbReference>
<comment type="caution">
    <text evidence="3">The sequence shown here is derived from an EMBL/GenBank/DDBJ whole genome shotgun (WGS) entry which is preliminary data.</text>
</comment>
<dbReference type="AlphaFoldDB" id="A0A839T2T3"/>
<evidence type="ECO:0000259" key="2">
    <source>
        <dbReference type="Pfam" id="PF00248"/>
    </source>
</evidence>
<name>A0A839T2T3_AZOMA</name>
<sequence length="395" mass="42885">MNTRRQFLTVAAAGAATFAAAPLLAQATQPDTLTVPAQRAGLNMPPATLMPTLGETTGRPLPVNKAGKRFRPMTRLGLGGVAIGNAFAESTDEQSQATLAAAYAAGVRYFDTSPWYGLGLSERRFGHFLHTRKADDYVLSTKVGRLLTATHKLPKTMWHNPSPFDYRYDYSAAGVRRSVEDSLQRLGVSQIDIVFIHDLAPSNGDLGERWTEYFAQAVKGAMPELTKMREEGLIKAWGMGVNDAEPALRCVAEADPDIFLLACQYSLLDHEKTLRDTFPKLAERDISVVVGSPLLAGYLAGRDRYLYRGTIPDWAPAKREQVAAIAQAHGIDIRTAALQFAAAPDVVSAVIPGARTPEQARANVASMSVAIPADFWSELKQQKLIAEDAPLPKPV</sequence>
<dbReference type="Pfam" id="PF00248">
    <property type="entry name" value="Aldo_ket_red"/>
    <property type="match status" value="1"/>
</dbReference>
<dbReference type="InterPro" id="IPR006311">
    <property type="entry name" value="TAT_signal"/>
</dbReference>
<dbReference type="SUPFAM" id="SSF51430">
    <property type="entry name" value="NAD(P)-linked oxidoreductase"/>
    <property type="match status" value="1"/>
</dbReference>
<dbReference type="InterPro" id="IPR036812">
    <property type="entry name" value="NAD(P)_OxRdtase_dom_sf"/>
</dbReference>
<dbReference type="InterPro" id="IPR023210">
    <property type="entry name" value="NADP_OxRdtase_dom"/>
</dbReference>
<evidence type="ECO:0000313" key="4">
    <source>
        <dbReference type="Proteomes" id="UP000549250"/>
    </source>
</evidence>
<gene>
    <name evidence="3" type="ORF">FHR87_001704</name>
</gene>
<dbReference type="CDD" id="cd19152">
    <property type="entry name" value="AKR_AKR15A"/>
    <property type="match status" value="1"/>
</dbReference>
<dbReference type="PANTHER" id="PTHR42686">
    <property type="entry name" value="GH17980P-RELATED"/>
    <property type="match status" value="1"/>
</dbReference>
<feature type="signal peptide" evidence="1">
    <location>
        <begin position="1"/>
        <end position="27"/>
    </location>
</feature>
<feature type="domain" description="NADP-dependent oxidoreductase" evidence="2">
    <location>
        <begin position="75"/>
        <end position="381"/>
    </location>
</feature>
<accession>A0A839T2T3</accession>
<keyword evidence="1" id="KW-0732">Signal</keyword>
<dbReference type="Proteomes" id="UP000549250">
    <property type="component" value="Unassembled WGS sequence"/>
</dbReference>
<protein>
    <submittedName>
        <fullName evidence="3">D-threo-aldose 1-dehydrogenase</fullName>
        <ecNumber evidence="3">1.1.1.122</ecNumber>
    </submittedName>
</protein>
<dbReference type="PANTHER" id="PTHR42686:SF1">
    <property type="entry name" value="GH17980P-RELATED"/>
    <property type="match status" value="1"/>
</dbReference>
<organism evidence="3 4">
    <name type="scientific">Azomonas macrocytogenes</name>
    <name type="common">Azotobacter macrocytogenes</name>
    <dbReference type="NCBI Taxonomy" id="69962"/>
    <lineage>
        <taxon>Bacteria</taxon>
        <taxon>Pseudomonadati</taxon>
        <taxon>Pseudomonadota</taxon>
        <taxon>Gammaproteobacteria</taxon>
        <taxon>Pseudomonadales</taxon>
        <taxon>Pseudomonadaceae</taxon>
        <taxon>Azomonas</taxon>
    </lineage>
</organism>
<feature type="chain" id="PRO_5032678957" evidence="1">
    <location>
        <begin position="28"/>
        <end position="395"/>
    </location>
</feature>
<dbReference type="GO" id="GO:0005829">
    <property type="term" value="C:cytosol"/>
    <property type="evidence" value="ECO:0007669"/>
    <property type="project" value="TreeGrafter"/>
</dbReference>
<dbReference type="Gene3D" id="3.20.20.100">
    <property type="entry name" value="NADP-dependent oxidoreductase domain"/>
    <property type="match status" value="1"/>
</dbReference>